<dbReference type="InterPro" id="IPR001173">
    <property type="entry name" value="Glyco_trans_2-like"/>
</dbReference>
<dbReference type="GO" id="GO:0016747">
    <property type="term" value="F:acyltransferase activity, transferring groups other than amino-acyl groups"/>
    <property type="evidence" value="ECO:0007669"/>
    <property type="project" value="InterPro"/>
</dbReference>
<sequence>MTLLEKFAAVSFKGPGFGQIRLVAALLVVAHHSWWGTHDLLYGYSGGLVHSGLFAVIVFFCLSGFLVTPSLARSGDTIKFVTHRMLRIFPALIVVVAASMLLLGPIVTRYTLDEYFTDRQFYLYAKNIITLTAHFLPGVSYRTGEPAVINGALWTLNIEVISYIALAVLGVVGVLRRRSLVLAVFLAAYAIYILPTFDATTGASVPSRFATFISLFVYFIAGAALFLYSDRIPFSGRLAACAFIAIMVGLPAGLGAVVLPICLPYLVVCLGLCAIPGQSFFKRDLSYGAYLIHSPVLVAMTLWLNTPPGWQAAATTVAITLVLAFLSWTYVEEPALRRKKVVSDWLAQLVRESGQYVFGATGPVKQTSAAAFPFSDKSMDQVRSTNVSPNRASGLVEPRVSVIIVSYNTRDMTLECLQSIVTQTRDVSYEVIVIDNNSSDGSAEAIRNQFPDLRLIALTENVGFARANNLAAKEARGERLLLLNPDTVILDRAVDRLIAFADRTPSFHVWGGRTLYGDGRLNPTSCWRRITLWNLTCFALGLTYFGRRSPLLNSESYGGWDRNTTRHVDIVTGCFFLIDHDLWTQLKGFDPAFFMYGEEADLCHRARQVGARPAITPSATIVHYGGASERVPVDKMVKVFKGRITLINCHFSLFTRGLARRLHLLAALTRWVGYRTAARLSDRAAFDQSAEYWRLIWRRRLEWINGYGLKNDRP</sequence>
<feature type="transmembrane region" description="Helical" evidence="1">
    <location>
        <begin position="287"/>
        <end position="304"/>
    </location>
</feature>
<feature type="domain" description="Glycosyltransferase 2-like" evidence="2">
    <location>
        <begin position="401"/>
        <end position="529"/>
    </location>
</feature>
<dbReference type="EMBL" id="CP000319">
    <property type="protein sequence ID" value="ABE63778.1"/>
    <property type="molecule type" value="Genomic_DNA"/>
</dbReference>
<accession>Q1QJ19</accession>
<dbReference type="STRING" id="323097.Nham_3032"/>
<feature type="transmembrane region" description="Helical" evidence="1">
    <location>
        <begin position="209"/>
        <end position="227"/>
    </location>
</feature>
<feature type="domain" description="Acyltransferase 3" evidence="3">
    <location>
        <begin position="20"/>
        <end position="326"/>
    </location>
</feature>
<keyword evidence="1" id="KW-0812">Transmembrane</keyword>
<feature type="transmembrane region" description="Helical" evidence="1">
    <location>
        <begin position="179"/>
        <end position="197"/>
    </location>
</feature>
<evidence type="ECO:0000259" key="3">
    <source>
        <dbReference type="Pfam" id="PF01757"/>
    </source>
</evidence>
<keyword evidence="5" id="KW-1185">Reference proteome</keyword>
<dbReference type="InterPro" id="IPR002656">
    <property type="entry name" value="Acyl_transf_3_dom"/>
</dbReference>
<dbReference type="KEGG" id="nha:Nham_3032"/>
<dbReference type="CDD" id="cd04186">
    <property type="entry name" value="GT_2_like_c"/>
    <property type="match status" value="1"/>
</dbReference>
<feature type="transmembrane region" description="Helical" evidence="1">
    <location>
        <begin position="310"/>
        <end position="331"/>
    </location>
</feature>
<feature type="transmembrane region" description="Helical" evidence="1">
    <location>
        <begin position="48"/>
        <end position="67"/>
    </location>
</feature>
<dbReference type="CAZy" id="GT2">
    <property type="family name" value="Glycosyltransferase Family 2"/>
</dbReference>
<evidence type="ECO:0000313" key="4">
    <source>
        <dbReference type="EMBL" id="ABE63778.1"/>
    </source>
</evidence>
<protein>
    <submittedName>
        <fullName evidence="4">Glycosyl transferase, family 2</fullName>
    </submittedName>
</protein>
<dbReference type="PANTHER" id="PTHR43179:SF7">
    <property type="entry name" value="RHAMNOSYLTRANSFERASE WBBL"/>
    <property type="match status" value="1"/>
</dbReference>
<feature type="transmembrane region" description="Helical" evidence="1">
    <location>
        <begin position="151"/>
        <end position="172"/>
    </location>
</feature>
<evidence type="ECO:0000256" key="1">
    <source>
        <dbReference type="SAM" id="Phobius"/>
    </source>
</evidence>
<dbReference type="AlphaFoldDB" id="Q1QJ19"/>
<dbReference type="eggNOG" id="COG1835">
    <property type="taxonomic scope" value="Bacteria"/>
</dbReference>
<evidence type="ECO:0000313" key="5">
    <source>
        <dbReference type="Proteomes" id="UP000001953"/>
    </source>
</evidence>
<dbReference type="Pfam" id="PF01757">
    <property type="entry name" value="Acyl_transf_3"/>
    <property type="match status" value="1"/>
</dbReference>
<evidence type="ECO:0000259" key="2">
    <source>
        <dbReference type="Pfam" id="PF00535"/>
    </source>
</evidence>
<dbReference type="SUPFAM" id="SSF53448">
    <property type="entry name" value="Nucleotide-diphospho-sugar transferases"/>
    <property type="match status" value="1"/>
</dbReference>
<reference evidence="4 5" key="1">
    <citation type="submission" date="2006-03" db="EMBL/GenBank/DDBJ databases">
        <title>Complete sequence of chromosome of Nitrobacter hamburgensis X14.</title>
        <authorList>
            <consortium name="US DOE Joint Genome Institute"/>
            <person name="Copeland A."/>
            <person name="Lucas S."/>
            <person name="Lapidus A."/>
            <person name="Barry K."/>
            <person name="Detter J.C."/>
            <person name="Glavina del Rio T."/>
            <person name="Hammon N."/>
            <person name="Israni S."/>
            <person name="Dalin E."/>
            <person name="Tice H."/>
            <person name="Pitluck S."/>
            <person name="Chain P."/>
            <person name="Malfatti S."/>
            <person name="Shin M."/>
            <person name="Vergez L."/>
            <person name="Schmutz J."/>
            <person name="Larimer F."/>
            <person name="Land M."/>
            <person name="Hauser L."/>
            <person name="Kyrpides N."/>
            <person name="Ivanova N."/>
            <person name="Ward B."/>
            <person name="Arp D."/>
            <person name="Klotz M."/>
            <person name="Stein L."/>
            <person name="O'Mullan G."/>
            <person name="Starkenburg S."/>
            <person name="Sayavedra L."/>
            <person name="Poret-Peterson A.T."/>
            <person name="Gentry M.E."/>
            <person name="Bruce D."/>
            <person name="Richardson P."/>
        </authorList>
    </citation>
    <scope>NUCLEOTIDE SEQUENCE [LARGE SCALE GENOMIC DNA]</scope>
    <source>
        <strain evidence="5">DSM 10229 / NCIMB 13809 / X14</strain>
    </source>
</reference>
<dbReference type="InterPro" id="IPR029044">
    <property type="entry name" value="Nucleotide-diphossugar_trans"/>
</dbReference>
<dbReference type="eggNOG" id="COG1216">
    <property type="taxonomic scope" value="Bacteria"/>
</dbReference>
<dbReference type="HOGENOM" id="CLU_386768_0_0_5"/>
<keyword evidence="4" id="KW-0808">Transferase</keyword>
<name>Q1QJ19_NITHX</name>
<keyword evidence="1" id="KW-0472">Membrane</keyword>
<feature type="transmembrane region" description="Helical" evidence="1">
    <location>
        <begin position="88"/>
        <end position="107"/>
    </location>
</feature>
<proteinExistence type="predicted"/>
<organism evidence="4 5">
    <name type="scientific">Nitrobacter hamburgensis (strain DSM 10229 / NCIMB 13809 / X14)</name>
    <dbReference type="NCBI Taxonomy" id="323097"/>
    <lineage>
        <taxon>Bacteria</taxon>
        <taxon>Pseudomonadati</taxon>
        <taxon>Pseudomonadota</taxon>
        <taxon>Alphaproteobacteria</taxon>
        <taxon>Hyphomicrobiales</taxon>
        <taxon>Nitrobacteraceae</taxon>
        <taxon>Nitrobacter</taxon>
    </lineage>
</organism>
<dbReference type="RefSeq" id="WP_011511438.1">
    <property type="nucleotide sequence ID" value="NC_007964.1"/>
</dbReference>
<gene>
    <name evidence="4" type="ordered locus">Nham_3032</name>
</gene>
<dbReference type="OrthoDB" id="9771846at2"/>
<feature type="transmembrane region" description="Helical" evidence="1">
    <location>
        <begin position="257"/>
        <end position="275"/>
    </location>
</feature>
<keyword evidence="1" id="KW-1133">Transmembrane helix</keyword>
<dbReference type="Proteomes" id="UP000001953">
    <property type="component" value="Chromosome"/>
</dbReference>
<dbReference type="PANTHER" id="PTHR43179">
    <property type="entry name" value="RHAMNOSYLTRANSFERASE WBBL"/>
    <property type="match status" value="1"/>
</dbReference>
<dbReference type="Gene3D" id="3.90.550.10">
    <property type="entry name" value="Spore Coat Polysaccharide Biosynthesis Protein SpsA, Chain A"/>
    <property type="match status" value="1"/>
</dbReference>
<dbReference type="Pfam" id="PF00535">
    <property type="entry name" value="Glycos_transf_2"/>
    <property type="match status" value="1"/>
</dbReference>